<accession>A0A7C9HTC6</accession>
<dbReference type="InterPro" id="IPR011044">
    <property type="entry name" value="Quino_amine_DH_bsu"/>
</dbReference>
<name>A0A7C9HTC6_9DEIO</name>
<reference evidence="2 3" key="1">
    <citation type="submission" date="2019-12" db="EMBL/GenBank/DDBJ databases">
        <title>Deinococcus sp. HMF7620 Genome sequencing and assembly.</title>
        <authorList>
            <person name="Kang H."/>
            <person name="Kim H."/>
            <person name="Joh K."/>
        </authorList>
    </citation>
    <scope>NUCLEOTIDE SEQUENCE [LARGE SCALE GENOMIC DNA]</scope>
    <source>
        <strain evidence="2 3">HMF7620</strain>
    </source>
</reference>
<dbReference type="EMBL" id="WQLB01000028">
    <property type="protein sequence ID" value="MVN88433.1"/>
    <property type="molecule type" value="Genomic_DNA"/>
</dbReference>
<keyword evidence="1" id="KW-0732">Signal</keyword>
<dbReference type="RefSeq" id="WP_157460491.1">
    <property type="nucleotide sequence ID" value="NZ_WQLB01000028.1"/>
</dbReference>
<keyword evidence="3" id="KW-1185">Reference proteome</keyword>
<dbReference type="InterPro" id="IPR051200">
    <property type="entry name" value="Host-pathogen_enzymatic-act"/>
</dbReference>
<feature type="chain" id="PRO_5028983215" description="Anaphase-promoting complex subunit 4 WD40 domain-containing protein" evidence="1">
    <location>
        <begin position="25"/>
        <end position="604"/>
    </location>
</feature>
<dbReference type="SUPFAM" id="SSF69322">
    <property type="entry name" value="Tricorn protease domain 2"/>
    <property type="match status" value="1"/>
</dbReference>
<evidence type="ECO:0000313" key="3">
    <source>
        <dbReference type="Proteomes" id="UP000483286"/>
    </source>
</evidence>
<dbReference type="PANTHER" id="PTHR47197:SF3">
    <property type="entry name" value="DIHYDRO-HEME D1 DEHYDROGENASE"/>
    <property type="match status" value="1"/>
</dbReference>
<protein>
    <recommendedName>
        <fullName evidence="4">Anaphase-promoting complex subunit 4 WD40 domain-containing protein</fullName>
    </recommendedName>
</protein>
<dbReference type="SMART" id="SM00320">
    <property type="entry name" value="WD40"/>
    <property type="match status" value="2"/>
</dbReference>
<dbReference type="Gene3D" id="2.130.10.10">
    <property type="entry name" value="YVTN repeat-like/Quinoprotein amine dehydrogenase"/>
    <property type="match status" value="2"/>
</dbReference>
<evidence type="ECO:0000313" key="2">
    <source>
        <dbReference type="EMBL" id="MVN88433.1"/>
    </source>
</evidence>
<feature type="signal peptide" evidence="1">
    <location>
        <begin position="1"/>
        <end position="24"/>
    </location>
</feature>
<organism evidence="2 3">
    <name type="scientific">Deinococcus arboris</name>
    <dbReference type="NCBI Taxonomy" id="2682977"/>
    <lineage>
        <taxon>Bacteria</taxon>
        <taxon>Thermotogati</taxon>
        <taxon>Deinococcota</taxon>
        <taxon>Deinococci</taxon>
        <taxon>Deinococcales</taxon>
        <taxon>Deinococcaceae</taxon>
        <taxon>Deinococcus</taxon>
    </lineage>
</organism>
<dbReference type="PANTHER" id="PTHR47197">
    <property type="entry name" value="PROTEIN NIRF"/>
    <property type="match status" value="1"/>
</dbReference>
<proteinExistence type="predicted"/>
<sequence>MNPPVLLRTALLGVTLALSGAASALTLADPKVYTVPGADTSVAAFLPGGQVVVNADNGVLVLDAALKTVRSWYSLRGDVLGLSASPDGKRVAALSRDRWVVWDVASGRELRSGTPALDARVAFDARGDLLLLERGTLVRVAVATGQRTPLLGGGDLGDVAVSPDGQRLVTLTDTEVSLLKLDGGTALTSGAVLATSEVDEDWSELAATFAPDGKAAVVRLGEQTLILREGQTGATEVEGGEDLSLSGSVVFLNPTQFVYAEYGEGQLYDVQTGEAVGEALEFDAYEPLLGGPDGAVLALGRSVGRLSTADLSAPPRPRVTLPSSNTWTGAFVGGVPHAGVGEFLNLKTGVALNAGNRDNLLAAEAHSESLWTLSGLTVNVYRAGKVTRVATLDEDAEYETLHTSPDGTLAAVSGYGGAALLDSRSGKVVGTVTAAKLKVEDIHDALPTLDGRSLLLIPHEGDLLRYELASGRKTVAFKLPAGAEAYEFQQSRGGTLAVAYGSENDDRIALIKPGAATAFKTLVFSQAVRALRFSPDGKQLAVLTGDNQNALQVYDTASGALLTRTGAFSLRTSLLAWAADGSQLLVGAGLLGQPGSATVYTVKK</sequence>
<evidence type="ECO:0000256" key="1">
    <source>
        <dbReference type="SAM" id="SignalP"/>
    </source>
</evidence>
<comment type="caution">
    <text evidence="2">The sequence shown here is derived from an EMBL/GenBank/DDBJ whole genome shotgun (WGS) entry which is preliminary data.</text>
</comment>
<dbReference type="InterPro" id="IPR015943">
    <property type="entry name" value="WD40/YVTN_repeat-like_dom_sf"/>
</dbReference>
<evidence type="ECO:0008006" key="4">
    <source>
        <dbReference type="Google" id="ProtNLM"/>
    </source>
</evidence>
<dbReference type="AlphaFoldDB" id="A0A7C9HTC6"/>
<gene>
    <name evidence="2" type="ORF">GO986_16955</name>
</gene>
<dbReference type="SUPFAM" id="SSF50969">
    <property type="entry name" value="YVTN repeat-like/Quinoprotein amine dehydrogenase"/>
    <property type="match status" value="1"/>
</dbReference>
<dbReference type="InterPro" id="IPR001680">
    <property type="entry name" value="WD40_rpt"/>
</dbReference>
<dbReference type="Proteomes" id="UP000483286">
    <property type="component" value="Unassembled WGS sequence"/>
</dbReference>